<feature type="region of interest" description="Disordered" evidence="1">
    <location>
        <begin position="112"/>
        <end position="133"/>
    </location>
</feature>
<dbReference type="InterPro" id="IPR045851">
    <property type="entry name" value="AMP-bd_C_sf"/>
</dbReference>
<dbReference type="OrthoDB" id="7433489at2"/>
<evidence type="ECO:0000313" key="5">
    <source>
        <dbReference type="Proteomes" id="UP000243507"/>
    </source>
</evidence>
<dbReference type="AlphaFoldDB" id="A0A2A4CPL8"/>
<dbReference type="CDD" id="cd04433">
    <property type="entry name" value="AFD_class_I"/>
    <property type="match status" value="1"/>
</dbReference>
<protein>
    <recommendedName>
        <fullName evidence="3">AMP-dependent synthetase/ligase domain-containing protein</fullName>
    </recommendedName>
</protein>
<dbReference type="GO" id="GO:0016878">
    <property type="term" value="F:acid-thiol ligase activity"/>
    <property type="evidence" value="ECO:0007669"/>
    <property type="project" value="UniProtKB-ARBA"/>
</dbReference>
<dbReference type="InterPro" id="IPR050237">
    <property type="entry name" value="ATP-dep_AMP-bd_enzyme"/>
</dbReference>
<dbReference type="PROSITE" id="PS00455">
    <property type="entry name" value="AMP_BINDING"/>
    <property type="match status" value="1"/>
</dbReference>
<accession>A0A2A4CPL8</accession>
<dbReference type="Gene3D" id="3.40.50.12780">
    <property type="entry name" value="N-terminal domain of ligase-like"/>
    <property type="match status" value="1"/>
</dbReference>
<evidence type="ECO:0000256" key="1">
    <source>
        <dbReference type="SAM" id="MobiDB-lite"/>
    </source>
</evidence>
<keyword evidence="2" id="KW-0812">Transmembrane</keyword>
<evidence type="ECO:0000256" key="2">
    <source>
        <dbReference type="SAM" id="Phobius"/>
    </source>
</evidence>
<organism evidence="4 5">
    <name type="scientific">Pseudothioclava arenosa</name>
    <dbReference type="NCBI Taxonomy" id="1795308"/>
    <lineage>
        <taxon>Bacteria</taxon>
        <taxon>Pseudomonadati</taxon>
        <taxon>Pseudomonadota</taxon>
        <taxon>Alphaproteobacteria</taxon>
        <taxon>Rhodobacterales</taxon>
        <taxon>Paracoccaceae</taxon>
        <taxon>Pseudothioclava</taxon>
    </lineage>
</organism>
<evidence type="ECO:0000259" key="3">
    <source>
        <dbReference type="Pfam" id="PF00501"/>
    </source>
</evidence>
<keyword evidence="2" id="KW-1133">Transmembrane helix</keyword>
<reference evidence="4 5" key="1">
    <citation type="submission" date="2017-09" db="EMBL/GenBank/DDBJ databases">
        <title>A multilocus sequence analysis scheme for characterization of bacteria in the genus Thioclava.</title>
        <authorList>
            <person name="Liu Y."/>
            <person name="Shao Z."/>
        </authorList>
    </citation>
    <scope>NUCLEOTIDE SEQUENCE [LARGE SCALE GENOMIC DNA]</scope>
    <source>
        <strain evidence="4 5">CAU 1312</strain>
    </source>
</reference>
<sequence>MTQEQNLGLAFLKRAEAMPEADAILGEGYRLRYGEMHPLVLFTAQHLQARGIGQGSLVMVRSQDPVFVLVSIFAAALLGSRWVFGRDKMLKDPRVSPDLVLQTDDEPLLPKGIRVDESWGRPPEGAGRPHFPGYRDPEDDFMLSMTSGTTGTPKIVVLSQRIVMDRTMANRQWIDRPGASIVSLFPVGAPAYLSRLISALVLGGRVIVSYDPEFWAKAGADLVVGSPIQLHKLFENKEISTRLPSVHTSGGRPPEGLVRKLLERFETVGSSYGSTEGHNVLITYFRNEPDGSLSARTVQRNVELELVDEEGQPVPTGGEGIVRIRNGYLAKGYLGAPEAQARAFRDGWFYPGDLGRWDPDGTFVVTGRLNEQFNIGGVKINAQLLDHAMLEVAGVRDAISFLMPRADRPDRLTALVAIEPGADPGRVVGDLRLAAIVAVGREGVPERIFFADTLPRTLTGKPDRAGCIAYLQRNRARVQAQRAATKGASGPGEL</sequence>
<comment type="caution">
    <text evidence="4">The sequence shown here is derived from an EMBL/GenBank/DDBJ whole genome shotgun (WGS) entry which is preliminary data.</text>
</comment>
<keyword evidence="2" id="KW-0472">Membrane</keyword>
<dbReference type="Gene3D" id="3.30.300.30">
    <property type="match status" value="1"/>
</dbReference>
<dbReference type="SUPFAM" id="SSF56801">
    <property type="entry name" value="Acetyl-CoA synthetase-like"/>
    <property type="match status" value="1"/>
</dbReference>
<dbReference type="PANTHER" id="PTHR43767">
    <property type="entry name" value="LONG-CHAIN-FATTY-ACID--COA LIGASE"/>
    <property type="match status" value="1"/>
</dbReference>
<evidence type="ECO:0000313" key="4">
    <source>
        <dbReference type="EMBL" id="PCD77933.1"/>
    </source>
</evidence>
<dbReference type="InterPro" id="IPR020845">
    <property type="entry name" value="AMP-binding_CS"/>
</dbReference>
<name>A0A2A4CPL8_9RHOB</name>
<dbReference type="Proteomes" id="UP000243507">
    <property type="component" value="Unassembled WGS sequence"/>
</dbReference>
<feature type="transmembrane region" description="Helical" evidence="2">
    <location>
        <begin position="66"/>
        <end position="84"/>
    </location>
</feature>
<gene>
    <name evidence="4" type="ORF">CLN94_01045</name>
</gene>
<dbReference type="EMBL" id="NTJD01000001">
    <property type="protein sequence ID" value="PCD77933.1"/>
    <property type="molecule type" value="Genomic_DNA"/>
</dbReference>
<proteinExistence type="predicted"/>
<dbReference type="InterPro" id="IPR000873">
    <property type="entry name" value="AMP-dep_synth/lig_dom"/>
</dbReference>
<dbReference type="Pfam" id="PF00501">
    <property type="entry name" value="AMP-binding"/>
    <property type="match status" value="1"/>
</dbReference>
<dbReference type="RefSeq" id="WP_096430115.1">
    <property type="nucleotide sequence ID" value="NZ_NTJD01000001.1"/>
</dbReference>
<dbReference type="InterPro" id="IPR042099">
    <property type="entry name" value="ANL_N_sf"/>
</dbReference>
<feature type="domain" description="AMP-dependent synthetase/ligase" evidence="3">
    <location>
        <begin position="122"/>
        <end position="334"/>
    </location>
</feature>
<keyword evidence="5" id="KW-1185">Reference proteome</keyword>
<dbReference type="PANTHER" id="PTHR43767:SF10">
    <property type="entry name" value="SURFACTIN SYNTHASE SUBUNIT 1"/>
    <property type="match status" value="1"/>
</dbReference>